<accession>A0A3P3Z6E7</accession>
<proteinExistence type="predicted"/>
<feature type="compositionally biased region" description="Basic and acidic residues" evidence="5">
    <location>
        <begin position="9"/>
        <end position="20"/>
    </location>
</feature>
<dbReference type="InterPro" id="IPR001876">
    <property type="entry name" value="Znf_RanBP2"/>
</dbReference>
<organism evidence="7 8">
    <name type="scientific">Leishmania braziliensis MHOM/BR/75/M2904</name>
    <dbReference type="NCBI Taxonomy" id="420245"/>
    <lineage>
        <taxon>Eukaryota</taxon>
        <taxon>Discoba</taxon>
        <taxon>Euglenozoa</taxon>
        <taxon>Kinetoplastea</taxon>
        <taxon>Metakinetoplastina</taxon>
        <taxon>Trypanosomatida</taxon>
        <taxon>Trypanosomatidae</taxon>
        <taxon>Leishmaniinae</taxon>
        <taxon>Leishmania</taxon>
        <taxon>Leishmania braziliensis species complex</taxon>
    </lineage>
</organism>
<name>A0A3P3Z6E7_LEIBR</name>
<dbReference type="EMBL" id="LS997620">
    <property type="protein sequence ID" value="SYZ65704.1"/>
    <property type="molecule type" value="Genomic_DNA"/>
</dbReference>
<dbReference type="PROSITE" id="PS50199">
    <property type="entry name" value="ZF_RANBP2_2"/>
    <property type="match status" value="1"/>
</dbReference>
<evidence type="ECO:0000256" key="2">
    <source>
        <dbReference type="ARBA" id="ARBA00022771"/>
    </source>
</evidence>
<feature type="domain" description="RanBP2-type" evidence="6">
    <location>
        <begin position="359"/>
        <end position="388"/>
    </location>
</feature>
<protein>
    <submittedName>
        <fullName evidence="7">Hypothetical_protein</fullName>
    </submittedName>
</protein>
<evidence type="ECO:0000256" key="3">
    <source>
        <dbReference type="ARBA" id="ARBA00022833"/>
    </source>
</evidence>
<sequence>MTVAASKSTPRERSSPHNELSRCVSTPHLHPSVYVPAALDPSCLTLLLLLPPLPPSSLRYVIVRLALMHVCISHFPFRVTVLRCWRRPMQAACHVGLAGWGHIRCRQSGWRRVCPSSDTPALGALQSACRILHSPTLERNAGALRTVKRLPRGMSPFRPSRAAAKLEQPHGAVDSQSDGSRHHHHGLFPLTPSEGAPSLSATPSEQLPPWPVDAFEFNAAAVKGGHDIRLAWKTIFPLSDSATAGVSANESAAAVPDAAPPLLASASGSTPKRPLLTPHTIRRLKTAEETAEAQAALCGGGWVCTGCWSIVLADCSDEVGGSASRSTRLAAFPCTICPVCRTLRHDAHTWSYIASLRLRSDLWKCECCGEANTRAAANCRCCGVTRTTGVGTAAAVATADTQAFVRRTIAVEVDSCPIGHIIVTRNRTTRWRCGVCKEINSLQMALCRNCARERFAVTVSCPTCDVPRVLSNAVVFGGGTSARATRGTDCHATLDPLSLSCAGAAGAAGGGHTATPDASLAAPLTFPERTFDPENCYTPNSTQITCLQCHSPLHGGRVAIVNTIVSWWCACGVVNSVTAYSCLRCRLPRALESPEKLRALLRSAVENSASQPLPLSAHDAGAASRSSAASPTWDFRYCTNWMCDLCCGVNTASYQVVAESHSSPSSDETCPDNTKRSRRLLMRHGDAACRHCGAPWHHHVLQEGNSWRCACHALNSCTDALCTSCGLPALDKIRPDVISSWSKGDWRCQSCGSLCYRGRQQCSCGTFRPSARLSSVS</sequence>
<keyword evidence="3" id="KW-0862">Zinc</keyword>
<reference evidence="7 8" key="1">
    <citation type="submission" date="2018-09" db="EMBL/GenBank/DDBJ databases">
        <authorList>
            <person name="Peiro R."/>
            <person name="Begona"/>
            <person name="Cbmso G."/>
            <person name="Lopez M."/>
            <person name="Gonzalez S."/>
        </authorList>
    </citation>
    <scope>NUCLEOTIDE SEQUENCE [LARGE SCALE GENOMIC DNA]</scope>
</reference>
<evidence type="ECO:0000313" key="7">
    <source>
        <dbReference type="EMBL" id="SYZ65704.1"/>
    </source>
</evidence>
<dbReference type="PROSITE" id="PS01358">
    <property type="entry name" value="ZF_RANBP2_1"/>
    <property type="match status" value="2"/>
</dbReference>
<dbReference type="GO" id="GO:0008270">
    <property type="term" value="F:zinc ion binding"/>
    <property type="evidence" value="ECO:0007669"/>
    <property type="project" value="UniProtKB-KW"/>
</dbReference>
<gene>
    <name evidence="7" type="ORF">LBRM2904_21.1010</name>
</gene>
<dbReference type="Proteomes" id="UP000319462">
    <property type="component" value="Chromosome 21"/>
</dbReference>
<evidence type="ECO:0000259" key="6">
    <source>
        <dbReference type="PROSITE" id="PS50199"/>
    </source>
</evidence>
<evidence type="ECO:0000256" key="1">
    <source>
        <dbReference type="ARBA" id="ARBA00022723"/>
    </source>
</evidence>
<feature type="region of interest" description="Disordered" evidence="5">
    <location>
        <begin position="1"/>
        <end position="23"/>
    </location>
</feature>
<dbReference type="SMART" id="SM00547">
    <property type="entry name" value="ZnF_RBZ"/>
    <property type="match status" value="3"/>
</dbReference>
<evidence type="ECO:0000313" key="8">
    <source>
        <dbReference type="Proteomes" id="UP000319462"/>
    </source>
</evidence>
<keyword evidence="2 4" id="KW-0863">Zinc-finger</keyword>
<dbReference type="AlphaFoldDB" id="A0A3P3Z6E7"/>
<keyword evidence="1" id="KW-0479">Metal-binding</keyword>
<evidence type="ECO:0000256" key="4">
    <source>
        <dbReference type="PROSITE-ProRule" id="PRU00322"/>
    </source>
</evidence>
<evidence type="ECO:0000256" key="5">
    <source>
        <dbReference type="SAM" id="MobiDB-lite"/>
    </source>
</evidence>
<feature type="region of interest" description="Disordered" evidence="5">
    <location>
        <begin position="143"/>
        <end position="207"/>
    </location>
</feature>